<dbReference type="InterPro" id="IPR050807">
    <property type="entry name" value="TransReg_Diox_bact_type"/>
</dbReference>
<protein>
    <submittedName>
        <fullName evidence="3">XRE family transcriptional regulator</fullName>
    </submittedName>
</protein>
<dbReference type="GO" id="GO:0005829">
    <property type="term" value="C:cytosol"/>
    <property type="evidence" value="ECO:0007669"/>
    <property type="project" value="TreeGrafter"/>
</dbReference>
<dbReference type="EMBL" id="VHSH01000006">
    <property type="protein sequence ID" value="TQV78308.1"/>
    <property type="molecule type" value="Genomic_DNA"/>
</dbReference>
<evidence type="ECO:0000259" key="2">
    <source>
        <dbReference type="PROSITE" id="PS50943"/>
    </source>
</evidence>
<proteinExistence type="predicted"/>
<accession>A0A545TMB2</accession>
<dbReference type="GO" id="GO:0003677">
    <property type="term" value="F:DNA binding"/>
    <property type="evidence" value="ECO:0007669"/>
    <property type="project" value="UniProtKB-KW"/>
</dbReference>
<dbReference type="CDD" id="cd00093">
    <property type="entry name" value="HTH_XRE"/>
    <property type="match status" value="1"/>
</dbReference>
<dbReference type="InterPro" id="IPR014710">
    <property type="entry name" value="RmlC-like_jellyroll"/>
</dbReference>
<dbReference type="InterPro" id="IPR013096">
    <property type="entry name" value="Cupin_2"/>
</dbReference>
<dbReference type="SUPFAM" id="SSF51182">
    <property type="entry name" value="RmlC-like cupins"/>
    <property type="match status" value="1"/>
</dbReference>
<name>A0A545TMB2_9PROT</name>
<dbReference type="AlphaFoldDB" id="A0A545TMB2"/>
<dbReference type="SUPFAM" id="SSF47413">
    <property type="entry name" value="lambda repressor-like DNA-binding domains"/>
    <property type="match status" value="1"/>
</dbReference>
<feature type="domain" description="HTH cro/C1-type" evidence="2">
    <location>
        <begin position="16"/>
        <end position="70"/>
    </location>
</feature>
<evidence type="ECO:0000313" key="3">
    <source>
        <dbReference type="EMBL" id="TQV78308.1"/>
    </source>
</evidence>
<dbReference type="Proteomes" id="UP000315252">
    <property type="component" value="Unassembled WGS sequence"/>
</dbReference>
<comment type="caution">
    <text evidence="3">The sequence shown here is derived from an EMBL/GenBank/DDBJ whole genome shotgun (WGS) entry which is preliminary data.</text>
</comment>
<gene>
    <name evidence="3" type="ORF">FKG95_17205</name>
</gene>
<dbReference type="InterPro" id="IPR011051">
    <property type="entry name" value="RmlC_Cupin_sf"/>
</dbReference>
<keyword evidence="4" id="KW-1185">Reference proteome</keyword>
<dbReference type="Pfam" id="PF01381">
    <property type="entry name" value="HTH_3"/>
    <property type="match status" value="1"/>
</dbReference>
<dbReference type="PANTHER" id="PTHR46797">
    <property type="entry name" value="HTH-TYPE TRANSCRIPTIONAL REGULATOR"/>
    <property type="match status" value="1"/>
</dbReference>
<dbReference type="GO" id="GO:0003700">
    <property type="term" value="F:DNA-binding transcription factor activity"/>
    <property type="evidence" value="ECO:0007669"/>
    <property type="project" value="TreeGrafter"/>
</dbReference>
<dbReference type="PANTHER" id="PTHR46797:SF1">
    <property type="entry name" value="METHYLPHOSPHONATE SYNTHASE"/>
    <property type="match status" value="1"/>
</dbReference>
<dbReference type="OrthoDB" id="189170at2"/>
<dbReference type="Pfam" id="PF07883">
    <property type="entry name" value="Cupin_2"/>
    <property type="match status" value="1"/>
</dbReference>
<dbReference type="InterPro" id="IPR001387">
    <property type="entry name" value="Cro/C1-type_HTH"/>
</dbReference>
<keyword evidence="1" id="KW-0238">DNA-binding</keyword>
<dbReference type="CDD" id="cd02209">
    <property type="entry name" value="cupin_XRE_C"/>
    <property type="match status" value="1"/>
</dbReference>
<dbReference type="PROSITE" id="PS50943">
    <property type="entry name" value="HTH_CROC1"/>
    <property type="match status" value="1"/>
</dbReference>
<dbReference type="SMART" id="SM00530">
    <property type="entry name" value="HTH_XRE"/>
    <property type="match status" value="1"/>
</dbReference>
<dbReference type="Gene3D" id="2.60.120.10">
    <property type="entry name" value="Jelly Rolls"/>
    <property type="match status" value="1"/>
</dbReference>
<dbReference type="RefSeq" id="WP_142897642.1">
    <property type="nucleotide sequence ID" value="NZ_ML660057.1"/>
</dbReference>
<evidence type="ECO:0000313" key="4">
    <source>
        <dbReference type="Proteomes" id="UP000315252"/>
    </source>
</evidence>
<evidence type="ECO:0000256" key="1">
    <source>
        <dbReference type="ARBA" id="ARBA00023125"/>
    </source>
</evidence>
<dbReference type="Gene3D" id="1.10.260.40">
    <property type="entry name" value="lambda repressor-like DNA-binding domains"/>
    <property type="match status" value="1"/>
</dbReference>
<reference evidence="3 4" key="1">
    <citation type="submission" date="2019-06" db="EMBL/GenBank/DDBJ databases">
        <title>Whole genome sequence for Rhodospirillaceae sp. R148.</title>
        <authorList>
            <person name="Wang G."/>
        </authorList>
    </citation>
    <scope>NUCLEOTIDE SEQUENCE [LARGE SCALE GENOMIC DNA]</scope>
    <source>
        <strain evidence="3 4">R148</strain>
    </source>
</reference>
<sequence length="202" mass="21927">MPAIDTPPVPQLGGTLQIARKQRRLTLDQLAGRSGISKSMLSQIERGKVNPTFVVLWNLTQSLGIELSELLGASKGQDQNGGAVTHVRAHSTPTMRSADGKCELRILGPTRTILPVEWYEISFEPESELNSQAHAKDTYEHLTVLSGALRVHLPDQVVDLSQGETLRYPSDQTHIIENTAKAPAQALLVMALPGHNSGQLSV</sequence>
<organism evidence="3 4">
    <name type="scientific">Denitrobaculum tricleocarpae</name>
    <dbReference type="NCBI Taxonomy" id="2591009"/>
    <lineage>
        <taxon>Bacteria</taxon>
        <taxon>Pseudomonadati</taxon>
        <taxon>Pseudomonadota</taxon>
        <taxon>Alphaproteobacteria</taxon>
        <taxon>Rhodospirillales</taxon>
        <taxon>Rhodospirillaceae</taxon>
        <taxon>Denitrobaculum</taxon>
    </lineage>
</organism>
<dbReference type="InterPro" id="IPR010982">
    <property type="entry name" value="Lambda_DNA-bd_dom_sf"/>
</dbReference>